<reference evidence="2 3" key="1">
    <citation type="submission" date="2018-08" db="EMBL/GenBank/DDBJ databases">
        <title>A genome reference for cultivated species of the human gut microbiota.</title>
        <authorList>
            <person name="Zou Y."/>
            <person name="Xue W."/>
            <person name="Luo G."/>
        </authorList>
    </citation>
    <scope>NUCLEOTIDE SEQUENCE [LARGE SCALE GENOMIC DNA]</scope>
    <source>
        <strain evidence="2 3">OM07-13</strain>
    </source>
</reference>
<sequence length="135" mass="15826">MIDTYIIGDITDREAKTFGMFTMRQALCGGLGVAVSLIMMFAVLPKDMDSTTKIMISFICCLPFFLMTKPLYDMPLEKILPILIYDNFILPMNRYYIPDVEKKDARDNNFKYLDKKTRKKFFKAIKKDSYKSIYH</sequence>
<dbReference type="InterPro" id="IPR024414">
    <property type="entry name" value="Uncharacterised_PrgI"/>
</dbReference>
<evidence type="ECO:0000256" key="1">
    <source>
        <dbReference type="SAM" id="Phobius"/>
    </source>
</evidence>
<accession>A0A3E4YKM9</accession>
<protein>
    <submittedName>
        <fullName evidence="2">PrgI family protein</fullName>
    </submittedName>
</protein>
<dbReference type="EMBL" id="QSTP01000001">
    <property type="protein sequence ID" value="RGM75327.1"/>
    <property type="molecule type" value="Genomic_DNA"/>
</dbReference>
<dbReference type="AlphaFoldDB" id="A0A3E4YKM9"/>
<dbReference type="Proteomes" id="UP000260758">
    <property type="component" value="Unassembled WGS sequence"/>
</dbReference>
<keyword evidence="1" id="KW-0472">Membrane</keyword>
<keyword evidence="1" id="KW-0812">Transmembrane</keyword>
<feature type="transmembrane region" description="Helical" evidence="1">
    <location>
        <begin position="50"/>
        <end position="68"/>
    </location>
</feature>
<dbReference type="RefSeq" id="WP_117718085.1">
    <property type="nucleotide sequence ID" value="NZ_QSTP01000001.1"/>
</dbReference>
<proteinExistence type="predicted"/>
<evidence type="ECO:0000313" key="3">
    <source>
        <dbReference type="Proteomes" id="UP000260758"/>
    </source>
</evidence>
<comment type="caution">
    <text evidence="2">The sequence shown here is derived from an EMBL/GenBank/DDBJ whole genome shotgun (WGS) entry which is preliminary data.</text>
</comment>
<evidence type="ECO:0000313" key="2">
    <source>
        <dbReference type="EMBL" id="RGM75327.1"/>
    </source>
</evidence>
<organism evidence="2 3">
    <name type="scientific">Agathobacter rectalis</name>
    <dbReference type="NCBI Taxonomy" id="39491"/>
    <lineage>
        <taxon>Bacteria</taxon>
        <taxon>Bacillati</taxon>
        <taxon>Bacillota</taxon>
        <taxon>Clostridia</taxon>
        <taxon>Lachnospirales</taxon>
        <taxon>Lachnospiraceae</taxon>
        <taxon>Agathobacter</taxon>
    </lineage>
</organism>
<dbReference type="Pfam" id="PF12666">
    <property type="entry name" value="PrgI"/>
    <property type="match status" value="1"/>
</dbReference>
<feature type="transmembrane region" description="Helical" evidence="1">
    <location>
        <begin position="26"/>
        <end position="44"/>
    </location>
</feature>
<gene>
    <name evidence="2" type="ORF">DXB99_01980</name>
</gene>
<keyword evidence="1" id="KW-1133">Transmembrane helix</keyword>
<name>A0A3E4YKM9_9FIRM</name>